<evidence type="ECO:0000256" key="1">
    <source>
        <dbReference type="ARBA" id="ARBA00022723"/>
    </source>
</evidence>
<proteinExistence type="predicted"/>
<evidence type="ECO:0000256" key="3">
    <source>
        <dbReference type="ARBA" id="ARBA00022833"/>
    </source>
</evidence>
<reference evidence="5" key="2">
    <citation type="submission" date="2025-05" db="UniProtKB">
        <authorList>
            <consortium name="EnsemblMetazoa"/>
        </authorList>
    </citation>
    <scope>IDENTIFICATION</scope>
    <source>
        <strain evidence="5">Foshan</strain>
    </source>
</reference>
<name>A0ABM1Y4F4_AEDAL</name>
<dbReference type="Gene3D" id="2.20.25.240">
    <property type="match status" value="1"/>
</dbReference>
<dbReference type="Pfam" id="PF04500">
    <property type="entry name" value="FLYWCH"/>
    <property type="match status" value="1"/>
</dbReference>
<dbReference type="RefSeq" id="XP_062706890.1">
    <property type="nucleotide sequence ID" value="XM_062850906.1"/>
</dbReference>
<organism evidence="5 6">
    <name type="scientific">Aedes albopictus</name>
    <name type="common">Asian tiger mosquito</name>
    <name type="synonym">Stegomyia albopicta</name>
    <dbReference type="NCBI Taxonomy" id="7160"/>
    <lineage>
        <taxon>Eukaryota</taxon>
        <taxon>Metazoa</taxon>
        <taxon>Ecdysozoa</taxon>
        <taxon>Arthropoda</taxon>
        <taxon>Hexapoda</taxon>
        <taxon>Insecta</taxon>
        <taxon>Pterygota</taxon>
        <taxon>Neoptera</taxon>
        <taxon>Endopterygota</taxon>
        <taxon>Diptera</taxon>
        <taxon>Nematocera</taxon>
        <taxon>Culicoidea</taxon>
        <taxon>Culicidae</taxon>
        <taxon>Culicinae</taxon>
        <taxon>Aedini</taxon>
        <taxon>Aedes</taxon>
        <taxon>Stegomyia</taxon>
    </lineage>
</organism>
<protein>
    <recommendedName>
        <fullName evidence="4">FLYWCH-type domain-containing protein</fullName>
    </recommendedName>
</protein>
<evidence type="ECO:0000313" key="5">
    <source>
        <dbReference type="EnsemblMetazoa" id="AALFPA23_005614.P7192"/>
    </source>
</evidence>
<dbReference type="GeneID" id="134283960"/>
<accession>A0ABM1Y4F4</accession>
<keyword evidence="6" id="KW-1185">Reference proteome</keyword>
<reference evidence="6" key="1">
    <citation type="journal article" date="2015" name="Proc. Natl. Acad. Sci. U.S.A.">
        <title>Genome sequence of the Asian Tiger mosquito, Aedes albopictus, reveals insights into its biology, genetics, and evolution.</title>
        <authorList>
            <person name="Chen X.G."/>
            <person name="Jiang X."/>
            <person name="Gu J."/>
            <person name="Xu M."/>
            <person name="Wu Y."/>
            <person name="Deng Y."/>
            <person name="Zhang C."/>
            <person name="Bonizzoni M."/>
            <person name="Dermauw W."/>
            <person name="Vontas J."/>
            <person name="Armbruster P."/>
            <person name="Huang X."/>
            <person name="Yang Y."/>
            <person name="Zhang H."/>
            <person name="He W."/>
            <person name="Peng H."/>
            <person name="Liu Y."/>
            <person name="Wu K."/>
            <person name="Chen J."/>
            <person name="Lirakis M."/>
            <person name="Topalis P."/>
            <person name="Van Leeuwen T."/>
            <person name="Hall A.B."/>
            <person name="Jiang X."/>
            <person name="Thorpe C."/>
            <person name="Mueller R.L."/>
            <person name="Sun C."/>
            <person name="Waterhouse R.M."/>
            <person name="Yan G."/>
            <person name="Tu Z.J."/>
            <person name="Fang X."/>
            <person name="James A.A."/>
        </authorList>
    </citation>
    <scope>NUCLEOTIDE SEQUENCE [LARGE SCALE GENOMIC DNA]</scope>
    <source>
        <strain evidence="6">Foshan</strain>
    </source>
</reference>
<evidence type="ECO:0000259" key="4">
    <source>
        <dbReference type="Pfam" id="PF04500"/>
    </source>
</evidence>
<keyword evidence="3" id="KW-0862">Zinc</keyword>
<dbReference type="Proteomes" id="UP000069940">
    <property type="component" value="Unassembled WGS sequence"/>
</dbReference>
<sequence>MEDYNQIQTQFEMPHPEMAGVSVLYRREPVEKAGDKKLNIYTTSSLILNKLPLGSGSHAKSLPRSISKSKSHKLLNVQHITATGTPYDLVNVPTKKGGVGVRHDGHHFEYHFTRSGHKIYRCAWHSKERCPSQLLVFNRKTYVISDDHSHTELARMSDDILAKTVVC</sequence>
<dbReference type="InterPro" id="IPR007588">
    <property type="entry name" value="Znf_FLYWCH"/>
</dbReference>
<keyword evidence="1" id="KW-0479">Metal-binding</keyword>
<keyword evidence="2" id="KW-0863">Zinc-finger</keyword>
<dbReference type="EnsemblMetazoa" id="AALFPA23_005614.R7192">
    <property type="protein sequence ID" value="AALFPA23_005614.P7192"/>
    <property type="gene ID" value="AALFPA23_005614"/>
</dbReference>
<evidence type="ECO:0000256" key="2">
    <source>
        <dbReference type="ARBA" id="ARBA00022771"/>
    </source>
</evidence>
<evidence type="ECO:0000313" key="6">
    <source>
        <dbReference type="Proteomes" id="UP000069940"/>
    </source>
</evidence>
<feature type="domain" description="FLYWCH-type" evidence="4">
    <location>
        <begin position="93"/>
        <end position="150"/>
    </location>
</feature>